<comment type="caution">
    <text evidence="3">The sequence shown here is derived from an EMBL/GenBank/DDBJ whole genome shotgun (WGS) entry which is preliminary data.</text>
</comment>
<evidence type="ECO:0000313" key="3">
    <source>
        <dbReference type="EMBL" id="KAA6370054.1"/>
    </source>
</evidence>
<evidence type="ECO:0000256" key="2">
    <source>
        <dbReference type="SAM" id="Phobius"/>
    </source>
</evidence>
<reference evidence="3 4" key="1">
    <citation type="submission" date="2019-03" db="EMBL/GenBank/DDBJ databases">
        <title>Single cell metagenomics reveals metabolic interactions within the superorganism composed of flagellate Streblomastix strix and complex community of Bacteroidetes bacteria on its surface.</title>
        <authorList>
            <person name="Treitli S.C."/>
            <person name="Kolisko M."/>
            <person name="Husnik F."/>
            <person name="Keeling P."/>
            <person name="Hampl V."/>
        </authorList>
    </citation>
    <scope>NUCLEOTIDE SEQUENCE [LARGE SCALE GENOMIC DNA]</scope>
    <source>
        <strain evidence="3">ST1C</strain>
    </source>
</reference>
<protein>
    <submittedName>
        <fullName evidence="3">Uncharacterized protein</fullName>
    </submittedName>
</protein>
<evidence type="ECO:0000256" key="1">
    <source>
        <dbReference type="SAM" id="MobiDB-lite"/>
    </source>
</evidence>
<keyword evidence="2" id="KW-1133">Transmembrane helix</keyword>
<feature type="region of interest" description="Disordered" evidence="1">
    <location>
        <begin position="13"/>
        <end position="42"/>
    </location>
</feature>
<gene>
    <name evidence="3" type="ORF">EZS28_034419</name>
</gene>
<dbReference type="EMBL" id="SNRW01015768">
    <property type="protein sequence ID" value="KAA6370054.1"/>
    <property type="molecule type" value="Genomic_DNA"/>
</dbReference>
<keyword evidence="2" id="KW-0472">Membrane</keyword>
<dbReference type="AlphaFoldDB" id="A0A5J4UIN9"/>
<accession>A0A5J4UIN9</accession>
<feature type="non-terminal residue" evidence="3">
    <location>
        <position position="1"/>
    </location>
</feature>
<organism evidence="3 4">
    <name type="scientific">Streblomastix strix</name>
    <dbReference type="NCBI Taxonomy" id="222440"/>
    <lineage>
        <taxon>Eukaryota</taxon>
        <taxon>Metamonada</taxon>
        <taxon>Preaxostyla</taxon>
        <taxon>Oxymonadida</taxon>
        <taxon>Streblomastigidae</taxon>
        <taxon>Streblomastix</taxon>
    </lineage>
</organism>
<evidence type="ECO:0000313" key="4">
    <source>
        <dbReference type="Proteomes" id="UP000324800"/>
    </source>
</evidence>
<keyword evidence="2" id="KW-0812">Transmembrane</keyword>
<feature type="transmembrane region" description="Helical" evidence="2">
    <location>
        <begin position="51"/>
        <end position="78"/>
    </location>
</feature>
<dbReference type="Proteomes" id="UP000324800">
    <property type="component" value="Unassembled WGS sequence"/>
</dbReference>
<sequence>TPINECCCFDIDDPRDKCKEKTQSGIEDEKEKDQSDIDKDQIKDKKGGSSALIIALIAIASVLGIALIVSICVIIHLVRKKEGSILIQIRIDSKFIELKIVSFTVLRGSFLESLENNQDYQECYVRIWLSRRYYLVNVQNGHGGRTPSIDVNQPFGLTSMYGKI</sequence>
<proteinExistence type="predicted"/>
<name>A0A5J4UIN9_9EUKA</name>